<feature type="compositionally biased region" description="Acidic residues" evidence="9">
    <location>
        <begin position="198"/>
        <end position="208"/>
    </location>
</feature>
<keyword evidence="2" id="KW-0479">Metal-binding</keyword>
<feature type="domain" description="C2H2-type" evidence="10">
    <location>
        <begin position="52"/>
        <end position="81"/>
    </location>
</feature>
<feature type="region of interest" description="Disordered" evidence="9">
    <location>
        <begin position="171"/>
        <end position="211"/>
    </location>
</feature>
<gene>
    <name evidence="11" type="ORF">Ctob_005332</name>
</gene>
<keyword evidence="5" id="KW-0862">Zinc</keyword>
<reference evidence="12" key="1">
    <citation type="journal article" date="2015" name="PLoS Genet.">
        <title>Genome Sequence and Transcriptome Analyses of Chrysochromulina tobin: Metabolic Tools for Enhanced Algal Fitness in the Prominent Order Prymnesiales (Haptophyceae).</title>
        <authorList>
            <person name="Hovde B.T."/>
            <person name="Deodato C.R."/>
            <person name="Hunsperger H.M."/>
            <person name="Ryken S.A."/>
            <person name="Yost W."/>
            <person name="Jha R.K."/>
            <person name="Patterson J."/>
            <person name="Monnat R.J. Jr."/>
            <person name="Barlow S.B."/>
            <person name="Starkenburg S.R."/>
            <person name="Cattolico R.A."/>
        </authorList>
    </citation>
    <scope>NUCLEOTIDE SEQUENCE</scope>
    <source>
        <strain evidence="12">CCMP291</strain>
    </source>
</reference>
<dbReference type="OrthoDB" id="8117402at2759"/>
<dbReference type="PROSITE" id="PS50157">
    <property type="entry name" value="ZINC_FINGER_C2H2_2"/>
    <property type="match status" value="4"/>
</dbReference>
<dbReference type="SMART" id="SM00355">
    <property type="entry name" value="ZnF_C2H2"/>
    <property type="match status" value="3"/>
</dbReference>
<dbReference type="GO" id="GO:0000981">
    <property type="term" value="F:DNA-binding transcription factor activity, RNA polymerase II-specific"/>
    <property type="evidence" value="ECO:0007669"/>
    <property type="project" value="TreeGrafter"/>
</dbReference>
<evidence type="ECO:0000256" key="1">
    <source>
        <dbReference type="ARBA" id="ARBA00004123"/>
    </source>
</evidence>
<dbReference type="PROSITE" id="PS00028">
    <property type="entry name" value="ZINC_FINGER_C2H2_1"/>
    <property type="match status" value="3"/>
</dbReference>
<dbReference type="Proteomes" id="UP000037460">
    <property type="component" value="Unassembled WGS sequence"/>
</dbReference>
<feature type="domain" description="C2H2-type" evidence="10">
    <location>
        <begin position="1"/>
        <end position="21"/>
    </location>
</feature>
<dbReference type="Gene3D" id="3.30.160.60">
    <property type="entry name" value="Classic Zinc Finger"/>
    <property type="match status" value="4"/>
</dbReference>
<dbReference type="InterPro" id="IPR013087">
    <property type="entry name" value="Znf_C2H2_type"/>
</dbReference>
<dbReference type="AlphaFoldDB" id="A0A0M0JQ45"/>
<keyword evidence="4 8" id="KW-0863">Zinc-finger</keyword>
<dbReference type="FunFam" id="3.30.160.60:FF:000104">
    <property type="entry name" value="Transcriptional repressor protein YY1"/>
    <property type="match status" value="1"/>
</dbReference>
<dbReference type="GO" id="GO:0000978">
    <property type="term" value="F:RNA polymerase II cis-regulatory region sequence-specific DNA binding"/>
    <property type="evidence" value="ECO:0007669"/>
    <property type="project" value="TreeGrafter"/>
</dbReference>
<comment type="caution">
    <text evidence="11">The sequence shown here is derived from an EMBL/GenBank/DDBJ whole genome shotgun (WGS) entry which is preliminary data.</text>
</comment>
<evidence type="ECO:0000256" key="3">
    <source>
        <dbReference type="ARBA" id="ARBA00022737"/>
    </source>
</evidence>
<dbReference type="GO" id="GO:0008270">
    <property type="term" value="F:zinc ion binding"/>
    <property type="evidence" value="ECO:0007669"/>
    <property type="project" value="UniProtKB-KW"/>
</dbReference>
<evidence type="ECO:0000256" key="2">
    <source>
        <dbReference type="ARBA" id="ARBA00022723"/>
    </source>
</evidence>
<keyword evidence="12" id="KW-1185">Reference proteome</keyword>
<dbReference type="PANTHER" id="PTHR14003:SF23">
    <property type="entry name" value="ZINC FINGER PROTEIN 143"/>
    <property type="match status" value="1"/>
</dbReference>
<keyword evidence="3" id="KW-0677">Repeat</keyword>
<dbReference type="Pfam" id="PF00096">
    <property type="entry name" value="zf-C2H2"/>
    <property type="match status" value="3"/>
</dbReference>
<sequence>MRFRDKGGLKVHMRKHTGEQPFPCTWVGCDKRFSMKWNLATHMRTHTGDRPFPCTWDGCDKRFSQQCSLIDHMRTHTGDRPFPCSWDGCGMCFSQQCHLATHMRTYDHSAEAVARRARLARWREQQQPLVCQAAAKGPLPLLRLLDGFVGQLTARGISSALERALRFARRGLDSTDEPPDGDAESSVPTVAAELEVSPSEDDESELDDGGPVFEEAAPELAETSSPEPMTSAGATEALGILGRLRPRLPLGKNLAAEVARLEVDLHRVITVEATLSAADAARGVDAATLDEVARAGAESLRACFEGRASTGSTVPAVATLAATPTSEAGPCFAQRPLVILKCMRHSAYSDGPSKDPRQRACAERSPGDRLRSLGSLMPYDPNSWTLTGADSMYAQYISWPSSEPLPPQFVDSPGSHVRIEVGTDIVAACAPFAVATRAHAGRLEMSPEAIERVVTLNMSACVAACCSLEMHPGKGAPDRAQILRVECYGNGVDDEDAAAGPKHVDHANRPLYLGMRLGHLYLQKYGHPGGSSWGLTIRGAGRGHVLVRAVAHGGGVVEPSMTHWALTVATAVRLTQPVAFHEPTCVGDVFTSQLVRLVL</sequence>
<dbReference type="GO" id="GO:0005667">
    <property type="term" value="C:transcription regulator complex"/>
    <property type="evidence" value="ECO:0007669"/>
    <property type="project" value="TreeGrafter"/>
</dbReference>
<feature type="domain" description="C2H2-type" evidence="10">
    <location>
        <begin position="22"/>
        <end position="51"/>
    </location>
</feature>
<dbReference type="PANTHER" id="PTHR14003">
    <property type="entry name" value="TRANSCRIPTIONAL REPRESSOR PROTEIN YY"/>
    <property type="match status" value="1"/>
</dbReference>
<organism evidence="11 12">
    <name type="scientific">Chrysochromulina tobinii</name>
    <dbReference type="NCBI Taxonomy" id="1460289"/>
    <lineage>
        <taxon>Eukaryota</taxon>
        <taxon>Haptista</taxon>
        <taxon>Haptophyta</taxon>
        <taxon>Prymnesiophyceae</taxon>
        <taxon>Prymnesiales</taxon>
        <taxon>Chrysochromulinaceae</taxon>
        <taxon>Chrysochromulina</taxon>
    </lineage>
</organism>
<evidence type="ECO:0000313" key="11">
    <source>
        <dbReference type="EMBL" id="KOO28709.1"/>
    </source>
</evidence>
<dbReference type="GO" id="GO:0031519">
    <property type="term" value="C:PcG protein complex"/>
    <property type="evidence" value="ECO:0007669"/>
    <property type="project" value="TreeGrafter"/>
</dbReference>
<evidence type="ECO:0000256" key="9">
    <source>
        <dbReference type="SAM" id="MobiDB-lite"/>
    </source>
</evidence>
<evidence type="ECO:0000256" key="4">
    <source>
        <dbReference type="ARBA" id="ARBA00022771"/>
    </source>
</evidence>
<feature type="compositionally biased region" description="Acidic residues" evidence="9">
    <location>
        <begin position="174"/>
        <end position="183"/>
    </location>
</feature>
<evidence type="ECO:0000313" key="12">
    <source>
        <dbReference type="Proteomes" id="UP000037460"/>
    </source>
</evidence>
<dbReference type="GO" id="GO:0000785">
    <property type="term" value="C:chromatin"/>
    <property type="evidence" value="ECO:0007669"/>
    <property type="project" value="TreeGrafter"/>
</dbReference>
<evidence type="ECO:0000256" key="6">
    <source>
        <dbReference type="ARBA" id="ARBA00023125"/>
    </source>
</evidence>
<proteinExistence type="predicted"/>
<evidence type="ECO:0000259" key="10">
    <source>
        <dbReference type="PROSITE" id="PS50157"/>
    </source>
</evidence>
<dbReference type="EMBL" id="JWZX01002525">
    <property type="protein sequence ID" value="KOO28709.1"/>
    <property type="molecule type" value="Genomic_DNA"/>
</dbReference>
<keyword evidence="6" id="KW-0238">DNA-binding</keyword>
<dbReference type="FunFam" id="3.30.160.60:FF:000446">
    <property type="entry name" value="Zinc finger protein"/>
    <property type="match status" value="1"/>
</dbReference>
<accession>A0A0M0JQ45</accession>
<dbReference type="SUPFAM" id="SSF57667">
    <property type="entry name" value="beta-beta-alpha zinc fingers"/>
    <property type="match status" value="2"/>
</dbReference>
<evidence type="ECO:0000256" key="5">
    <source>
        <dbReference type="ARBA" id="ARBA00022833"/>
    </source>
</evidence>
<evidence type="ECO:0000256" key="7">
    <source>
        <dbReference type="ARBA" id="ARBA00023242"/>
    </source>
</evidence>
<protein>
    <submittedName>
        <fullName evidence="11">Oocyte zinc finger protein 6-like protein</fullName>
    </submittedName>
</protein>
<keyword evidence="7" id="KW-0539">Nucleus</keyword>
<dbReference type="InterPro" id="IPR036236">
    <property type="entry name" value="Znf_C2H2_sf"/>
</dbReference>
<comment type="subcellular location">
    <subcellularLocation>
        <location evidence="1">Nucleus</location>
    </subcellularLocation>
</comment>
<name>A0A0M0JQ45_9EUKA</name>
<feature type="domain" description="C2H2-type" evidence="10">
    <location>
        <begin position="82"/>
        <end position="113"/>
    </location>
</feature>
<dbReference type="FunFam" id="3.30.160.60:FF:000125">
    <property type="entry name" value="Putative zinc finger protein 143"/>
    <property type="match status" value="1"/>
</dbReference>
<evidence type="ECO:0000256" key="8">
    <source>
        <dbReference type="PROSITE-ProRule" id="PRU00042"/>
    </source>
</evidence>